<feature type="transmembrane region" description="Helical" evidence="9">
    <location>
        <begin position="1167"/>
        <end position="1185"/>
    </location>
</feature>
<dbReference type="GO" id="GO:0016020">
    <property type="term" value="C:membrane"/>
    <property type="evidence" value="ECO:0007669"/>
    <property type="project" value="UniProtKB-SubCell"/>
</dbReference>
<feature type="transmembrane region" description="Helical" evidence="9">
    <location>
        <begin position="2616"/>
        <end position="2636"/>
    </location>
</feature>
<feature type="transmembrane region" description="Helical" evidence="9">
    <location>
        <begin position="2588"/>
        <end position="2609"/>
    </location>
</feature>
<dbReference type="GO" id="GO:0005524">
    <property type="term" value="F:ATP binding"/>
    <property type="evidence" value="ECO:0007669"/>
    <property type="project" value="UniProtKB-KW"/>
</dbReference>
<evidence type="ECO:0000256" key="9">
    <source>
        <dbReference type="SAM" id="Phobius"/>
    </source>
</evidence>
<keyword evidence="3 9" id="KW-0812">Transmembrane</keyword>
<proteinExistence type="predicted"/>
<dbReference type="InterPro" id="IPR027417">
    <property type="entry name" value="P-loop_NTPase"/>
</dbReference>
<keyword evidence="4" id="KW-0547">Nucleotide-binding</keyword>
<feature type="region of interest" description="Disordered" evidence="8">
    <location>
        <begin position="1194"/>
        <end position="1235"/>
    </location>
</feature>
<evidence type="ECO:0000256" key="8">
    <source>
        <dbReference type="SAM" id="MobiDB-lite"/>
    </source>
</evidence>
<evidence type="ECO:0000256" key="6">
    <source>
        <dbReference type="ARBA" id="ARBA00022989"/>
    </source>
</evidence>
<feature type="transmembrane region" description="Helical" evidence="9">
    <location>
        <begin position="1861"/>
        <end position="1881"/>
    </location>
</feature>
<dbReference type="RefSeq" id="XP_009037355.1">
    <property type="nucleotide sequence ID" value="XM_009039107.1"/>
</dbReference>
<feature type="transmembrane region" description="Helical" evidence="9">
    <location>
        <begin position="2708"/>
        <end position="2729"/>
    </location>
</feature>
<dbReference type="InterPro" id="IPR017871">
    <property type="entry name" value="ABC_transporter-like_CS"/>
</dbReference>
<evidence type="ECO:0000256" key="1">
    <source>
        <dbReference type="ARBA" id="ARBA00004141"/>
    </source>
</evidence>
<feature type="transmembrane region" description="Helical" evidence="9">
    <location>
        <begin position="1994"/>
        <end position="2013"/>
    </location>
</feature>
<evidence type="ECO:0000256" key="5">
    <source>
        <dbReference type="ARBA" id="ARBA00022840"/>
    </source>
</evidence>
<dbReference type="KEGG" id="aaf:AURANDRAFT_64546"/>
<dbReference type="Pfam" id="PF00005">
    <property type="entry name" value="ABC_tran"/>
    <property type="match status" value="2"/>
</dbReference>
<evidence type="ECO:0000313" key="12">
    <source>
        <dbReference type="Proteomes" id="UP000002729"/>
    </source>
</evidence>
<feature type="transmembrane region" description="Helical" evidence="9">
    <location>
        <begin position="1783"/>
        <end position="1801"/>
    </location>
</feature>
<feature type="transmembrane region" description="Helical" evidence="9">
    <location>
        <begin position="2548"/>
        <end position="2568"/>
    </location>
</feature>
<comment type="subcellular location">
    <subcellularLocation>
        <location evidence="1">Membrane</location>
        <topology evidence="1">Multi-pass membrane protein</topology>
    </subcellularLocation>
</comment>
<dbReference type="Pfam" id="PF19055">
    <property type="entry name" value="ABC2_membrane_7"/>
    <property type="match status" value="1"/>
</dbReference>
<dbReference type="EMBL" id="GL833129">
    <property type="protein sequence ID" value="EGB07990.1"/>
    <property type="molecule type" value="Genomic_DNA"/>
</dbReference>
<name>F0YAJ7_AURAN</name>
<keyword evidence="2" id="KW-0813">Transport</keyword>
<dbReference type="Proteomes" id="UP000002729">
    <property type="component" value="Unassembled WGS sequence"/>
</dbReference>
<feature type="transmembrane region" description="Helical" evidence="9">
    <location>
        <begin position="1059"/>
        <end position="1077"/>
    </location>
</feature>
<keyword evidence="7 9" id="KW-0472">Membrane</keyword>
<dbReference type="GO" id="GO:0016887">
    <property type="term" value="F:ATP hydrolysis activity"/>
    <property type="evidence" value="ECO:0007669"/>
    <property type="project" value="InterPro"/>
</dbReference>
<dbReference type="InterPro" id="IPR013525">
    <property type="entry name" value="ABC2_TM"/>
</dbReference>
<evidence type="ECO:0000256" key="2">
    <source>
        <dbReference type="ARBA" id="ARBA00022448"/>
    </source>
</evidence>
<evidence type="ECO:0000313" key="11">
    <source>
        <dbReference type="EMBL" id="EGB07990.1"/>
    </source>
</evidence>
<feature type="domain" description="ABC transporter" evidence="10">
    <location>
        <begin position="1366"/>
        <end position="1656"/>
    </location>
</feature>
<evidence type="ECO:0000259" key="10">
    <source>
        <dbReference type="PROSITE" id="PS50893"/>
    </source>
</evidence>
<dbReference type="SMART" id="SM00382">
    <property type="entry name" value="AAA"/>
    <property type="match status" value="2"/>
</dbReference>
<dbReference type="InterPro" id="IPR003439">
    <property type="entry name" value="ABC_transporter-like_ATP-bd"/>
</dbReference>
<dbReference type="eggNOG" id="KOG0065">
    <property type="taxonomic scope" value="Eukaryota"/>
</dbReference>
<feature type="transmembrane region" description="Helical" evidence="9">
    <location>
        <begin position="984"/>
        <end position="1005"/>
    </location>
</feature>
<dbReference type="PROSITE" id="PS00211">
    <property type="entry name" value="ABC_TRANSPORTER_1"/>
    <property type="match status" value="1"/>
</dbReference>
<dbReference type="InterPro" id="IPR003593">
    <property type="entry name" value="AAA+_ATPase"/>
</dbReference>
<keyword evidence="5" id="KW-0067">ATP-binding</keyword>
<evidence type="ECO:0000256" key="7">
    <source>
        <dbReference type="ARBA" id="ARBA00023136"/>
    </source>
</evidence>
<keyword evidence="6 9" id="KW-1133">Transmembrane helix</keyword>
<gene>
    <name evidence="11" type="ORF">AURANDRAFT_64546</name>
</gene>
<feature type="transmembrane region" description="Helical" evidence="9">
    <location>
        <begin position="2469"/>
        <end position="2489"/>
    </location>
</feature>
<organism evidence="12">
    <name type="scientific">Aureococcus anophagefferens</name>
    <name type="common">Harmful bloom alga</name>
    <dbReference type="NCBI Taxonomy" id="44056"/>
    <lineage>
        <taxon>Eukaryota</taxon>
        <taxon>Sar</taxon>
        <taxon>Stramenopiles</taxon>
        <taxon>Ochrophyta</taxon>
        <taxon>Pelagophyceae</taxon>
        <taxon>Pelagomonadales</taxon>
        <taxon>Pelagomonadaceae</taxon>
        <taxon>Aureococcus</taxon>
    </lineage>
</organism>
<feature type="region of interest" description="Disordered" evidence="8">
    <location>
        <begin position="564"/>
        <end position="583"/>
    </location>
</feature>
<dbReference type="eggNOG" id="KOG0061">
    <property type="taxonomic scope" value="Eukaryota"/>
</dbReference>
<accession>F0YAJ7</accession>
<evidence type="ECO:0000256" key="3">
    <source>
        <dbReference type="ARBA" id="ARBA00022692"/>
    </source>
</evidence>
<feature type="compositionally biased region" description="Pro residues" evidence="8">
    <location>
        <begin position="2064"/>
        <end position="2074"/>
    </location>
</feature>
<dbReference type="Pfam" id="PF01061">
    <property type="entry name" value="ABC2_membrane"/>
    <property type="match status" value="3"/>
</dbReference>
<dbReference type="Gene3D" id="3.40.50.300">
    <property type="entry name" value="P-loop containing nucleotide triphosphate hydrolases"/>
    <property type="match status" value="3"/>
</dbReference>
<feature type="region of interest" description="Disordered" evidence="8">
    <location>
        <begin position="2027"/>
        <end position="2129"/>
    </location>
</feature>
<keyword evidence="12" id="KW-1185">Reference proteome</keyword>
<evidence type="ECO:0000256" key="4">
    <source>
        <dbReference type="ARBA" id="ARBA00022741"/>
    </source>
</evidence>
<feature type="transmembrane region" description="Helical" evidence="9">
    <location>
        <begin position="1893"/>
        <end position="1910"/>
    </location>
</feature>
<dbReference type="OrthoDB" id="66620at2759"/>
<reference evidence="11 12" key="1">
    <citation type="journal article" date="2011" name="Proc. Natl. Acad. Sci. U.S.A.">
        <title>Niche of harmful alga Aureococcus anophagefferens revealed through ecogenomics.</title>
        <authorList>
            <person name="Gobler C.J."/>
            <person name="Berry D.L."/>
            <person name="Dyhrman S.T."/>
            <person name="Wilhelm S.W."/>
            <person name="Salamov A."/>
            <person name="Lobanov A.V."/>
            <person name="Zhang Y."/>
            <person name="Collier J.L."/>
            <person name="Wurch L.L."/>
            <person name="Kustka A.B."/>
            <person name="Dill B.D."/>
            <person name="Shah M."/>
            <person name="VerBerkmoes N.C."/>
            <person name="Kuo A."/>
            <person name="Terry A."/>
            <person name="Pangilinan J."/>
            <person name="Lindquist E.A."/>
            <person name="Lucas S."/>
            <person name="Paulsen I.T."/>
            <person name="Hattenrath-Lehmann T.K."/>
            <person name="Talmage S.C."/>
            <person name="Walker E.A."/>
            <person name="Koch F."/>
            <person name="Burson A.M."/>
            <person name="Marcoval M.A."/>
            <person name="Tang Y.Z."/>
            <person name="Lecleir G.R."/>
            <person name="Coyne K.J."/>
            <person name="Berg G.M."/>
            <person name="Bertrand E.M."/>
            <person name="Saito M.A."/>
            <person name="Gladyshev V.N."/>
            <person name="Grigoriev I.V."/>
        </authorList>
    </citation>
    <scope>NUCLEOTIDE SEQUENCE [LARGE SCALE GENOMIC DNA]</scope>
    <source>
        <strain evidence="12">CCMP 1984</strain>
    </source>
</reference>
<feature type="transmembrane region" description="Helical" evidence="9">
    <location>
        <begin position="1822"/>
        <end position="1849"/>
    </location>
</feature>
<feature type="domain" description="ABC transporter" evidence="10">
    <location>
        <begin position="587"/>
        <end position="834"/>
    </location>
</feature>
<sequence>MAAILGKDDEELVVAEEFSQLSVGDGYGGILPGAVCYKAEFSPPWSETARARNYNSMCAELPETTKKYRVSAKHGATMRNGVSLKTELALQGALGPIKQGEIVHGDDEVWNDQGDLRVHVIVPNTSLGCGYVTGWVSFKTLTPLNDDGTPLPRPTFWTHELTVRLQENFEWGYRQASVQTLIRKIKQDVDDMRAESKKAAEGGGKGKKVPTFREYVDALWMKVRGPALAKCGMPATMKGLNEQQAMDHFAYGEDERTWGIMDAHNRIVQLMAAQDPSKIVPAKDMVGKRTMLTAKVNEQGDMPPSDVHRLRTMVNLKALVAGAAGLVGNLLPPRGEAGRLRRALKAKDLNETYRAELSAELAVVLFACAPGENVTAKAFAEGRKHAELAMAGDPESWAAFRAERALHLALGDAEESLLPSSRVLDRDADRVRGLTEHARAMLVAACSNACAARYLEMKPEEQSRGMETASARRAAALWRVMETGRLLRNASDADPDDADAAAAADATAHYVELDAFKGSTTNELIDLAKCRPYVGTTMDGRVCPAGRKKKKKKEIKPVVNYNDKKIGPGVADRDDESTESGKEPPLLVWENASLTQEAYPTLVNSSGFVEKGEIMAVLGSRSDTGAFVDLLSGRPVAGEVAGYFALDGRTARREKLRDSSATVPFGMELPAHLTVLEASFFLLRLRAPADVDNFEVSERCKWALEEMELEECGPLFVGGRVDDGNLHVRGLTADQRRRLAIATAISTKPRLLYLEYPTSGLDCKSALVLMNLVSEVALTALQGMAVVASLHKPRRGVWHLFESCYFLSAGHAMYFGHVDGAVAWFQSIGYLGGDGADDGNPCDLILDLITIDCDKDPRSYGTSTMVYLTDVANASRAFHKTCAPTVAALAAKARSAGPPKDDILPPPNRASLRVTFSAVASRILRFHVRHPGALTARATHACIAVCIGAFLFGHDTPDDLLPWDTVSYADHASTKLSYERVTSYTHACVVWVITILMAELSAVTVTFHDRLRASRDMADGLYGPRVYFVAAAAVEILSGFGLYYPMSLLFAWATGLERVFHFARVMATMGCFFKVGLLSACCVAARLDLAANAVTTAAVVSVCCSNAVIRRRDLPRAFKWMPYFSLLRPALAMLVREELGSDVVAYLGLGDLGLRRGERTNDFTDSVTLQFFCFAALAPGYYWLARTTPRGPHRRGYVKAGPGLADDDGGDDGRGAPDDDEAPLPTGGLGGETVSPREVQIERILAAYEAALLRHDVGYGEIEALRLRTGVVQDESEGVVSPAHTTPFASLPKVAARKSSTPYDPQKTTHRRKISRLMNQAASKSVDDHVQALADFARTYARSDHLPVEVRYREVNYYAMVDTTRPKVENVVNVTPLGVLLSRMMHEGETSKHVDILKGVSGAIRPGTLTLVLGKPGAGKTSFLKMLCGMLKSSAARDLTFEGDCFYNGEPLSDPKGRFVPSKVAAYIDQIDLHSASLTVEDTLEFAYETLGAGEASGGAREDLAASLRGVDATEVKDFIKYQKEGKMKLHTVLGILGLAHVKGTIVGNATTRGISGGQRRRVSVGEILMGKARVLCGDSITTGLDSQTAHEIVKAFKCFARDLKTTCVLSLLQPPPEVFLQFDSVCLLDAGRVIYHGPTQGILDHFASIGFRPPARKDAADFLIEVSSPAGYAFYEGYATPPASADAFAALFRQTEWHAQTVDALDSPNAYALGDDQWPAYFRIEFTKPLGWYAYWILRRRAFEIAKDTTFVKVKCFQALAMGLATGLLFRDLGYEDFTSKMGLLFAVLMYLGVTGLAYMPELLERRDVFYKMRDQSFFPTLAFTLANVAVDLPIAVIESAIFTNVAYWFTGLGSQGYPLFFAICLTLSVSMASIFALIASVAPNEDVANPMAGALIVCFVLFSGFIVQRPNIPWFWKWLYWMSPIAHGIRAAAINEFGSERYASCKFQTAVAPFWYFDWEAFRWRLYADGCAFADSDGHLFLKMYEFQTDRAWIGGAFVVFGAYFAAGMVFQTVALSVVRVGAGPTSGDGEEPEPLERHPSRVHSLKPAEATPVDDVADPFLLPPEKAPPAPLRVESDDDCSPRHDAAPPGTPRRRYSEKKLAKTASRRSERKQSAFSAANAGDIDASGDVPYEPMSVAFRDLHYFVDVPSKKGGGQPEHLELLAGVTGFATPGTMTALMGSSGAGKTTLSTGMITVNGHAKKQDTFARVSGYVEQLDVHSPGPTVAEAVAFSAALRLNPSADEKRKPFCANILRILELAPIADNQVGTLGKPGGLSFEQRKRLTIAVELAANPAIFFLDEPTSGLDSRAALVVIRAVRQVAVTGRSVICTVHQPSYALFAQFDRLLLLKKGGMVVYFGGLGEDSGDLVAFLSQTAASLGPRGPDLDPLRPGANPATWMLGACTDAVAEAYAASALHDENVRLCETLMRPAEGSLPVSFPTKYAVNMSRQRAVLVQRMIINYWRGPAYNLSRGAVSFLISLLFGTVFTQERPDAINTFTGGLGRIGLLYISTLFMGIIFFVSAVPQMMEERKAYYREKQSKMYSTLPYTESFGVAEFPYLLGFSLLHTATMWVMVDFYPGWDKYAWYFAMYFLYVSGMTFLAQFLVAAMPSQEAATSLGTAFLSVCSIVAGFAISPTKIPWYFKPLYHVATIHYALEGMVVTQFHDSHVRISDLPGWPTDKRYYASHWTESKFGGAFCYSHRWFDVAALVAFMIVFRIGTLICLARVEYTTR</sequence>
<dbReference type="GO" id="GO:0140359">
    <property type="term" value="F:ABC-type transporter activity"/>
    <property type="evidence" value="ECO:0007669"/>
    <property type="project" value="InterPro"/>
</dbReference>
<protein>
    <recommendedName>
        <fullName evidence="10">ABC transporter domain-containing protein</fullName>
    </recommendedName>
</protein>
<feature type="transmembrane region" description="Helical" evidence="9">
    <location>
        <begin position="2509"/>
        <end position="2527"/>
    </location>
</feature>
<dbReference type="GeneID" id="20224883"/>
<dbReference type="PROSITE" id="PS50893">
    <property type="entry name" value="ABC_TRANSPORTER_2"/>
    <property type="match status" value="3"/>
</dbReference>
<dbReference type="PANTHER" id="PTHR19241">
    <property type="entry name" value="ATP-BINDING CASSETTE TRANSPORTER"/>
    <property type="match status" value="1"/>
</dbReference>
<dbReference type="InParanoid" id="F0YAJ7"/>
<dbReference type="InterPro" id="IPR043926">
    <property type="entry name" value="ABCG_dom"/>
</dbReference>
<dbReference type="SUPFAM" id="SSF52540">
    <property type="entry name" value="P-loop containing nucleoside triphosphate hydrolases"/>
    <property type="match status" value="3"/>
</dbReference>
<feature type="domain" description="ABC transporter" evidence="10">
    <location>
        <begin position="2140"/>
        <end position="2378"/>
    </location>
</feature>
<feature type="transmembrane region" description="Helical" evidence="9">
    <location>
        <begin position="1026"/>
        <end position="1053"/>
    </location>
</feature>